<dbReference type="Proteomes" id="UP000076842">
    <property type="component" value="Unassembled WGS sequence"/>
</dbReference>
<dbReference type="OrthoDB" id="7289984at2759"/>
<protein>
    <submittedName>
        <fullName evidence="4">NAD(P)-binding protein</fullName>
    </submittedName>
</protein>
<dbReference type="Pfam" id="PF00106">
    <property type="entry name" value="adh_short"/>
    <property type="match status" value="1"/>
</dbReference>
<dbReference type="InterPro" id="IPR051468">
    <property type="entry name" value="Fungal_SecMetab_SDRs"/>
</dbReference>
<dbReference type="InterPro" id="IPR020904">
    <property type="entry name" value="Sc_DH/Rdtase_CS"/>
</dbReference>
<keyword evidence="2" id="KW-0521">NADP</keyword>
<evidence type="ECO:0000313" key="5">
    <source>
        <dbReference type="Proteomes" id="UP000076842"/>
    </source>
</evidence>
<proteinExistence type="inferred from homology"/>
<comment type="similarity">
    <text evidence="1">Belongs to the short-chain dehydrogenases/reductases (SDR) family.</text>
</comment>
<dbReference type="EMBL" id="KV423959">
    <property type="protein sequence ID" value="KZT57759.1"/>
    <property type="molecule type" value="Genomic_DNA"/>
</dbReference>
<dbReference type="Gene3D" id="3.40.50.720">
    <property type="entry name" value="NAD(P)-binding Rossmann-like Domain"/>
    <property type="match status" value="1"/>
</dbReference>
<dbReference type="GO" id="GO:0016491">
    <property type="term" value="F:oxidoreductase activity"/>
    <property type="evidence" value="ECO:0007669"/>
    <property type="project" value="UniProtKB-KW"/>
</dbReference>
<dbReference type="GO" id="GO:0005737">
    <property type="term" value="C:cytoplasm"/>
    <property type="evidence" value="ECO:0007669"/>
    <property type="project" value="TreeGrafter"/>
</dbReference>
<sequence length="234" mass="25369">MSTTTWLITGTSRGLGYEFIRQLVEDPTTIVFATCRTPAKADKLHALKPKGKLHIVQLDQEDKASVDAAAKEVEKLLEGKGLDYLLNSAAAQYGGNDTALSLDSQQFMDTIKNCVLGPALINQAFIGLVAKSNKKVIMNMTSGLASIALDCGPKNASYSIAKTALNMYNYKLAKERPDIIAFVMDPGWVKTDMGGPGAMLEPEFSIGNMLKTIKAATEKDTGSFKRYNGEPIPW</sequence>
<keyword evidence="5" id="KW-1185">Reference proteome</keyword>
<gene>
    <name evidence="4" type="ORF">CALCODRAFT_482919</name>
</gene>
<keyword evidence="3" id="KW-0560">Oxidoreductase</keyword>
<dbReference type="PANTHER" id="PTHR43544:SF7">
    <property type="entry name" value="NADB-LER2"/>
    <property type="match status" value="1"/>
</dbReference>
<evidence type="ECO:0000313" key="4">
    <source>
        <dbReference type="EMBL" id="KZT57759.1"/>
    </source>
</evidence>
<dbReference type="PRINTS" id="PR00081">
    <property type="entry name" value="GDHRDH"/>
</dbReference>
<name>A0A165G928_9BASI</name>
<dbReference type="InterPro" id="IPR036291">
    <property type="entry name" value="NAD(P)-bd_dom_sf"/>
</dbReference>
<accession>A0A165G928</accession>
<dbReference type="SUPFAM" id="SSF51735">
    <property type="entry name" value="NAD(P)-binding Rossmann-fold domains"/>
    <property type="match status" value="1"/>
</dbReference>
<organism evidence="4 5">
    <name type="scientific">Calocera cornea HHB12733</name>
    <dbReference type="NCBI Taxonomy" id="1353952"/>
    <lineage>
        <taxon>Eukaryota</taxon>
        <taxon>Fungi</taxon>
        <taxon>Dikarya</taxon>
        <taxon>Basidiomycota</taxon>
        <taxon>Agaricomycotina</taxon>
        <taxon>Dacrymycetes</taxon>
        <taxon>Dacrymycetales</taxon>
        <taxon>Dacrymycetaceae</taxon>
        <taxon>Calocera</taxon>
    </lineage>
</organism>
<evidence type="ECO:0000256" key="3">
    <source>
        <dbReference type="ARBA" id="ARBA00023002"/>
    </source>
</evidence>
<dbReference type="PROSITE" id="PS00061">
    <property type="entry name" value="ADH_SHORT"/>
    <property type="match status" value="1"/>
</dbReference>
<evidence type="ECO:0000256" key="2">
    <source>
        <dbReference type="ARBA" id="ARBA00022857"/>
    </source>
</evidence>
<dbReference type="InParanoid" id="A0A165G928"/>
<dbReference type="InterPro" id="IPR002347">
    <property type="entry name" value="SDR_fam"/>
</dbReference>
<reference evidence="4 5" key="1">
    <citation type="journal article" date="2016" name="Mol. Biol. Evol.">
        <title>Comparative Genomics of Early-Diverging Mushroom-Forming Fungi Provides Insights into the Origins of Lignocellulose Decay Capabilities.</title>
        <authorList>
            <person name="Nagy L.G."/>
            <person name="Riley R."/>
            <person name="Tritt A."/>
            <person name="Adam C."/>
            <person name="Daum C."/>
            <person name="Floudas D."/>
            <person name="Sun H."/>
            <person name="Yadav J.S."/>
            <person name="Pangilinan J."/>
            <person name="Larsson K.H."/>
            <person name="Matsuura K."/>
            <person name="Barry K."/>
            <person name="Labutti K."/>
            <person name="Kuo R."/>
            <person name="Ohm R.A."/>
            <person name="Bhattacharya S.S."/>
            <person name="Shirouzu T."/>
            <person name="Yoshinaga Y."/>
            <person name="Martin F.M."/>
            <person name="Grigoriev I.V."/>
            <person name="Hibbett D.S."/>
        </authorList>
    </citation>
    <scope>NUCLEOTIDE SEQUENCE [LARGE SCALE GENOMIC DNA]</scope>
    <source>
        <strain evidence="4 5">HHB12733</strain>
    </source>
</reference>
<dbReference type="PANTHER" id="PTHR43544">
    <property type="entry name" value="SHORT-CHAIN DEHYDROGENASE/REDUCTASE"/>
    <property type="match status" value="1"/>
</dbReference>
<dbReference type="AlphaFoldDB" id="A0A165G928"/>
<dbReference type="CDD" id="cd05325">
    <property type="entry name" value="carb_red_sniffer_like_SDR_c"/>
    <property type="match status" value="1"/>
</dbReference>
<evidence type="ECO:0000256" key="1">
    <source>
        <dbReference type="ARBA" id="ARBA00006484"/>
    </source>
</evidence>